<dbReference type="InterPro" id="IPR009846">
    <property type="entry name" value="SF3b5/RDS3-10"/>
</dbReference>
<dbReference type="OrthoDB" id="274726at2759"/>
<dbReference type="Pfam" id="PF07189">
    <property type="entry name" value="SF3b10"/>
    <property type="match status" value="1"/>
</dbReference>
<reference evidence="2" key="1">
    <citation type="submission" date="2023-01" db="EMBL/GenBank/DDBJ databases">
        <authorList>
            <person name="Van Ghelder C."/>
            <person name="Rancurel C."/>
        </authorList>
    </citation>
    <scope>NUCLEOTIDE SEQUENCE</scope>
    <source>
        <strain evidence="2">CNCM I-4278</strain>
    </source>
</reference>
<dbReference type="GO" id="GO:0005686">
    <property type="term" value="C:U2 snRNP"/>
    <property type="evidence" value="ECO:0007669"/>
    <property type="project" value="TreeGrafter"/>
</dbReference>
<keyword evidence="3" id="KW-1185">Reference proteome</keyword>
<organism evidence="2 3">
    <name type="scientific">Periconia digitata</name>
    <dbReference type="NCBI Taxonomy" id="1303443"/>
    <lineage>
        <taxon>Eukaryota</taxon>
        <taxon>Fungi</taxon>
        <taxon>Dikarya</taxon>
        <taxon>Ascomycota</taxon>
        <taxon>Pezizomycotina</taxon>
        <taxon>Dothideomycetes</taxon>
        <taxon>Pleosporomycetidae</taxon>
        <taxon>Pleosporales</taxon>
        <taxon>Massarineae</taxon>
        <taxon>Periconiaceae</taxon>
        <taxon>Periconia</taxon>
    </lineage>
</organism>
<evidence type="ECO:0000313" key="3">
    <source>
        <dbReference type="Proteomes" id="UP001152607"/>
    </source>
</evidence>
<dbReference type="PANTHER" id="PTHR20978:SF0">
    <property type="entry name" value="SPLICING FACTOR 3B SUBUNIT 5"/>
    <property type="match status" value="1"/>
</dbReference>
<proteinExistence type="predicted"/>
<accession>A0A9W4XZ70</accession>
<evidence type="ECO:0000256" key="1">
    <source>
        <dbReference type="SAM" id="MobiDB-lite"/>
    </source>
</evidence>
<comment type="caution">
    <text evidence="2">The sequence shown here is derived from an EMBL/GenBank/DDBJ whole genome shotgun (WGS) entry which is preliminary data.</text>
</comment>
<gene>
    <name evidence="2" type="ORF">PDIGIT_LOCUS14709</name>
</gene>
<dbReference type="Proteomes" id="UP001152607">
    <property type="component" value="Unassembled WGS sequence"/>
</dbReference>
<name>A0A9W4XZ70_9PLEO</name>
<dbReference type="GO" id="GO:0071011">
    <property type="term" value="C:precatalytic spliceosome"/>
    <property type="evidence" value="ECO:0007669"/>
    <property type="project" value="TreeGrafter"/>
</dbReference>
<evidence type="ECO:0000313" key="2">
    <source>
        <dbReference type="EMBL" id="CAI6341512.1"/>
    </source>
</evidence>
<feature type="region of interest" description="Disordered" evidence="1">
    <location>
        <begin position="86"/>
        <end position="107"/>
    </location>
</feature>
<dbReference type="AlphaFoldDB" id="A0A9W4XZ70"/>
<dbReference type="EMBL" id="CAOQHR010000012">
    <property type="protein sequence ID" value="CAI6341512.1"/>
    <property type="molecule type" value="Genomic_DNA"/>
</dbReference>
<sequence>MDKLREGQELEALQTRWVGTGSEHTTPREFHLNLQRDTKASFIGHPPMLQYIATGLGLSREMTRVKLLEEMAILLAVKQATTKKAIRERSNVDKSVEAKLEGNESDD</sequence>
<dbReference type="PANTHER" id="PTHR20978">
    <property type="entry name" value="SPLICING FACTOR 3B SUBUNIT 5"/>
    <property type="match status" value="1"/>
</dbReference>
<protein>
    <submittedName>
        <fullName evidence="2">Uncharacterized protein</fullName>
    </submittedName>
</protein>
<dbReference type="GO" id="GO:0000398">
    <property type="term" value="P:mRNA splicing, via spliceosome"/>
    <property type="evidence" value="ECO:0007669"/>
    <property type="project" value="TreeGrafter"/>
</dbReference>